<dbReference type="GO" id="GO:0043565">
    <property type="term" value="F:sequence-specific DNA binding"/>
    <property type="evidence" value="ECO:0007669"/>
    <property type="project" value="InterPro"/>
</dbReference>
<dbReference type="SMART" id="SM00344">
    <property type="entry name" value="HTH_ASNC"/>
    <property type="match status" value="1"/>
</dbReference>
<dbReference type="AlphaFoldDB" id="A0AAU8IUU9"/>
<dbReference type="GO" id="GO:0005829">
    <property type="term" value="C:cytosol"/>
    <property type="evidence" value="ECO:0007669"/>
    <property type="project" value="TreeGrafter"/>
</dbReference>
<evidence type="ECO:0000256" key="2">
    <source>
        <dbReference type="ARBA" id="ARBA00023125"/>
    </source>
</evidence>
<proteinExistence type="predicted"/>
<feature type="domain" description="HTH asnC-type" evidence="5">
    <location>
        <begin position="10"/>
        <end position="48"/>
    </location>
</feature>
<dbReference type="Gene3D" id="3.30.70.920">
    <property type="match status" value="1"/>
</dbReference>
<dbReference type="Gene3D" id="1.10.10.10">
    <property type="entry name" value="Winged helix-like DNA-binding domain superfamily/Winged helix DNA-binding domain"/>
    <property type="match status" value="2"/>
</dbReference>
<feature type="domain" description="HTH asnC-type" evidence="5">
    <location>
        <begin position="186"/>
        <end position="225"/>
    </location>
</feature>
<name>A0AAU8IUU9_9ACTN</name>
<protein>
    <submittedName>
        <fullName evidence="6">Lrp/AsnC family transcriptional regulator</fullName>
    </submittedName>
</protein>
<dbReference type="InterPro" id="IPR019888">
    <property type="entry name" value="Tscrpt_reg_AsnC-like"/>
</dbReference>
<dbReference type="InterPro" id="IPR036390">
    <property type="entry name" value="WH_DNA-bd_sf"/>
</dbReference>
<dbReference type="PANTHER" id="PTHR30154">
    <property type="entry name" value="LEUCINE-RESPONSIVE REGULATORY PROTEIN"/>
    <property type="match status" value="1"/>
</dbReference>
<evidence type="ECO:0000313" key="6">
    <source>
        <dbReference type="EMBL" id="XCJ71865.1"/>
    </source>
</evidence>
<reference evidence="6" key="1">
    <citation type="submission" date="2024-06" db="EMBL/GenBank/DDBJ databases">
        <title>Streptomyces sp. strain HUAS MG91 genome sequences.</title>
        <authorList>
            <person name="Mo P."/>
        </authorList>
    </citation>
    <scope>NUCLEOTIDE SEQUENCE</scope>
    <source>
        <strain evidence="6">HUAS MG91</strain>
    </source>
</reference>
<dbReference type="InterPro" id="IPR019887">
    <property type="entry name" value="Tscrpt_reg_AsnC/Lrp_C"/>
</dbReference>
<gene>
    <name evidence="6" type="ORF">ABII15_18650</name>
</gene>
<dbReference type="Pfam" id="PF13404">
    <property type="entry name" value="HTH_AsnC-type"/>
    <property type="match status" value="2"/>
</dbReference>
<evidence type="ECO:0000259" key="5">
    <source>
        <dbReference type="Pfam" id="PF13404"/>
    </source>
</evidence>
<dbReference type="SUPFAM" id="SSF54909">
    <property type="entry name" value="Dimeric alpha+beta barrel"/>
    <property type="match status" value="1"/>
</dbReference>
<dbReference type="RefSeq" id="WP_353943466.1">
    <property type="nucleotide sequence ID" value="NZ_CP159534.1"/>
</dbReference>
<dbReference type="SUPFAM" id="SSF46785">
    <property type="entry name" value="Winged helix' DNA-binding domain"/>
    <property type="match status" value="1"/>
</dbReference>
<feature type="domain" description="Transcription regulator AsnC/Lrp ligand binding" evidence="4">
    <location>
        <begin position="75"/>
        <end position="143"/>
    </location>
</feature>
<accession>A0AAU8IUU9</accession>
<dbReference type="InterPro" id="IPR000485">
    <property type="entry name" value="AsnC-type_HTH_dom"/>
</dbReference>
<keyword evidence="2" id="KW-0238">DNA-binding</keyword>
<dbReference type="GO" id="GO:0043200">
    <property type="term" value="P:response to amino acid"/>
    <property type="evidence" value="ECO:0007669"/>
    <property type="project" value="TreeGrafter"/>
</dbReference>
<dbReference type="EMBL" id="CP159534">
    <property type="protein sequence ID" value="XCJ71865.1"/>
    <property type="molecule type" value="Genomic_DNA"/>
</dbReference>
<dbReference type="KEGG" id="stac:ABII15_18650"/>
<dbReference type="PANTHER" id="PTHR30154:SF34">
    <property type="entry name" value="TRANSCRIPTIONAL REGULATOR AZLB"/>
    <property type="match status" value="1"/>
</dbReference>
<organism evidence="6">
    <name type="scientific">Streptomyces tabacisoli</name>
    <dbReference type="NCBI Taxonomy" id="3156398"/>
    <lineage>
        <taxon>Bacteria</taxon>
        <taxon>Bacillati</taxon>
        <taxon>Actinomycetota</taxon>
        <taxon>Actinomycetes</taxon>
        <taxon>Kitasatosporales</taxon>
        <taxon>Streptomycetaceae</taxon>
        <taxon>Streptomyces</taxon>
    </lineage>
</organism>
<dbReference type="Pfam" id="PF01037">
    <property type="entry name" value="AsnC_trans_reg"/>
    <property type="match status" value="1"/>
</dbReference>
<evidence type="ECO:0000256" key="3">
    <source>
        <dbReference type="ARBA" id="ARBA00023163"/>
    </source>
</evidence>
<keyword evidence="3" id="KW-0804">Transcription</keyword>
<dbReference type="InterPro" id="IPR036388">
    <property type="entry name" value="WH-like_DNA-bd_sf"/>
</dbReference>
<dbReference type="InterPro" id="IPR011008">
    <property type="entry name" value="Dimeric_a/b-barrel"/>
</dbReference>
<evidence type="ECO:0000256" key="1">
    <source>
        <dbReference type="ARBA" id="ARBA00023015"/>
    </source>
</evidence>
<evidence type="ECO:0000259" key="4">
    <source>
        <dbReference type="Pfam" id="PF01037"/>
    </source>
</evidence>
<keyword evidence="1" id="KW-0805">Transcription regulation</keyword>
<sequence length="350" mass="37147">MRTRESAISEADLTLIHALQLAPRATWAQLAEVLGPAADTLARRWARLTERGHAWSGVLPGALTAGSPAVTSAWIRIECAAGTVPATAAALTTDPGTLTVQHVTGVADLVAYVAAPDPAALDAYVVNRLHQLPGVRATRTHVVTALYIPATPTRLDQLTPRQARAVRELGPRPARTARAAPLTTPDPVDQRLLLALAEDARTGVATLAQRIGASESTARRRLARLTATDGVLFRTEPAPRHSGRPVWALICADVPPDQLVPVAAAVSRLRGTRTVTAVTGPHNLFVCAWLNRVEELPGYTEKLVRAGTGLRIADTKVSLRAHKLGAHVIGPDGRREGVVPPDIWGISSRA</sequence>
<dbReference type="PRINTS" id="PR00033">
    <property type="entry name" value="HTHASNC"/>
</dbReference>